<dbReference type="Pfam" id="PF13424">
    <property type="entry name" value="TPR_12"/>
    <property type="match status" value="3"/>
</dbReference>
<dbReference type="PROSITE" id="PS51257">
    <property type="entry name" value="PROKAR_LIPOPROTEIN"/>
    <property type="match status" value="1"/>
</dbReference>
<dbReference type="PANTHER" id="PTHR19959">
    <property type="entry name" value="KINESIN LIGHT CHAIN"/>
    <property type="match status" value="1"/>
</dbReference>
<dbReference type="Proteomes" id="UP000198393">
    <property type="component" value="Unassembled WGS sequence"/>
</dbReference>
<evidence type="ECO:0000256" key="1">
    <source>
        <dbReference type="PROSITE-ProRule" id="PRU00339"/>
    </source>
</evidence>
<feature type="repeat" description="TPR" evidence="1">
    <location>
        <begin position="349"/>
        <end position="382"/>
    </location>
</feature>
<dbReference type="SUPFAM" id="SSF48452">
    <property type="entry name" value="TPR-like"/>
    <property type="match status" value="2"/>
</dbReference>
<dbReference type="SMART" id="SM00028">
    <property type="entry name" value="TPR"/>
    <property type="match status" value="8"/>
</dbReference>
<dbReference type="InterPro" id="IPR011990">
    <property type="entry name" value="TPR-like_helical_dom_sf"/>
</dbReference>
<dbReference type="Gene3D" id="1.25.40.10">
    <property type="entry name" value="Tetratricopeptide repeat domain"/>
    <property type="match status" value="3"/>
</dbReference>
<feature type="domain" description="CHAT" evidence="2">
    <location>
        <begin position="688"/>
        <end position="961"/>
    </location>
</feature>
<dbReference type="PANTHER" id="PTHR19959:SF119">
    <property type="entry name" value="FUNGAL LIPASE-LIKE DOMAIN-CONTAINING PROTEIN"/>
    <property type="match status" value="1"/>
</dbReference>
<proteinExistence type="predicted"/>
<protein>
    <submittedName>
        <fullName evidence="3">CHAT domain-containing protein</fullName>
    </submittedName>
</protein>
<dbReference type="Pfam" id="PF12770">
    <property type="entry name" value="CHAT"/>
    <property type="match status" value="1"/>
</dbReference>
<sequence length="964" mass="110103">MLFMRLGLAITFSLLGAILFGQSCLQKLDSANYFKYNYPLKAKFYANSLLTDLDSANCVTEIGIAGMYNNVGLILWEVNDKQKSLNAFKSGIQQEVQQKDSIHADLLGLYYNLSALYQELGRFDEAGDYLNLAGRVTEAAYGGNRDARIRFLYRNGVYHREVGNFQESLDALNQALTIGRGYKDSVTIALQIELGTTYRHFGDLQKSESELLRAVEMAKGKDEIQYFRAIDRLSALKIEQGEYSDSENYLLHNLEKKTSGYQDNQIMMLETLNGLSVLYYRLNDLKTANEYIDRAINTAGDIRNVRPYMINNLGTIYMRQGNIEKAEECFKESAEGFLELFGSMNPDYASSLNNLASIYKEKGELPKALDLYMKVLDMDKVIYGTEHANYATSLNNVALLYLQFGNYSLAGKLLQDAKRIRANTLGNYHPLYIKTVNDLGLYYMIVKDYQSAMESFDHALDAEIKHMQDIFPVLTDNQRKLYFDETRYNIERFCSLAFKDENISGPYAENALNHFLNTRGILFYASEKMRKLIQNSDDNKIKRDYNTWREKKYSLAQAYLLTEEDRRKKGISITELEEECAALEKDLSRKFKVFADQEKTTYHHWAEISNALEDSTAMVDIIQYRDYKVDVIDERIDQAFEDESHYVAFVVKKDSVLKPVKLAAMDFTKGFATYRNALKYGVKDKNSYQIFWQPIDSTLSDVNKIYLSPDGIYHKLNPVVFYDAVADTYMSDKYDIINITSGKDLLYREPTNLLREAKIFGNPDFSKIEGFTMKQLPGAEREANDITEILNVRRWKTETFYFKDATEDQIKSFSNPGIIHIATHGYFIDDPNHADPLHSSGLFLSRGDGSENDGLLSAYEAMNLVLDQTNLVVLAACETGLGKVQNGEGVFGLQRAFLVAGAQNVLLSLVKINDQAARNFMNLFYKALLEESDPQQAFFNARAQFRKVDKNPYNWGAYILVSKG</sequence>
<gene>
    <name evidence="3" type="ORF">SAMN05421640_2948</name>
</gene>
<dbReference type="PROSITE" id="PS50005">
    <property type="entry name" value="TPR"/>
    <property type="match status" value="2"/>
</dbReference>
<name>A0A239L3F9_EKHLU</name>
<keyword evidence="4" id="KW-1185">Reference proteome</keyword>
<dbReference type="AlphaFoldDB" id="A0A239L3F9"/>
<reference evidence="3 4" key="1">
    <citation type="submission" date="2017-06" db="EMBL/GenBank/DDBJ databases">
        <authorList>
            <person name="Kim H.J."/>
            <person name="Triplett B.A."/>
        </authorList>
    </citation>
    <scope>NUCLEOTIDE SEQUENCE [LARGE SCALE GENOMIC DNA]</scope>
    <source>
        <strain evidence="3 4">DSM 19307</strain>
    </source>
</reference>
<accession>A0A239L3F9</accession>
<dbReference type="EMBL" id="FZPD01000005">
    <property type="protein sequence ID" value="SNT24991.1"/>
    <property type="molecule type" value="Genomic_DNA"/>
</dbReference>
<evidence type="ECO:0000259" key="2">
    <source>
        <dbReference type="Pfam" id="PF12770"/>
    </source>
</evidence>
<dbReference type="InterPro" id="IPR019734">
    <property type="entry name" value="TPR_rpt"/>
</dbReference>
<evidence type="ECO:0000313" key="3">
    <source>
        <dbReference type="EMBL" id="SNT24991.1"/>
    </source>
</evidence>
<organism evidence="3 4">
    <name type="scientific">Ekhidna lutea</name>
    <dbReference type="NCBI Taxonomy" id="447679"/>
    <lineage>
        <taxon>Bacteria</taxon>
        <taxon>Pseudomonadati</taxon>
        <taxon>Bacteroidota</taxon>
        <taxon>Cytophagia</taxon>
        <taxon>Cytophagales</taxon>
        <taxon>Reichenbachiellaceae</taxon>
        <taxon>Ekhidna</taxon>
    </lineage>
</organism>
<dbReference type="InterPro" id="IPR024983">
    <property type="entry name" value="CHAT_dom"/>
</dbReference>
<keyword evidence="1" id="KW-0802">TPR repeat</keyword>
<evidence type="ECO:0000313" key="4">
    <source>
        <dbReference type="Proteomes" id="UP000198393"/>
    </source>
</evidence>
<feature type="repeat" description="TPR" evidence="1">
    <location>
        <begin position="433"/>
        <end position="466"/>
    </location>
</feature>